<gene>
    <name evidence="9" type="ORF">GEV33_006611</name>
</gene>
<dbReference type="PANTHER" id="PTHR21231">
    <property type="entry name" value="XPA-BINDING PROTEIN 1-RELATED"/>
    <property type="match status" value="1"/>
</dbReference>
<evidence type="ECO:0000313" key="10">
    <source>
        <dbReference type="Proteomes" id="UP000719412"/>
    </source>
</evidence>
<evidence type="ECO:0000256" key="2">
    <source>
        <dbReference type="ARBA" id="ARBA00005290"/>
    </source>
</evidence>
<dbReference type="GO" id="GO:0043248">
    <property type="term" value="P:proteasome assembly"/>
    <property type="evidence" value="ECO:0007669"/>
    <property type="project" value="InterPro"/>
</dbReference>
<dbReference type="Pfam" id="PF10178">
    <property type="entry name" value="PAC3"/>
    <property type="match status" value="1"/>
</dbReference>
<evidence type="ECO:0000256" key="3">
    <source>
        <dbReference type="ARBA" id="ARBA00014588"/>
    </source>
</evidence>
<dbReference type="InterPro" id="IPR053720">
    <property type="entry name" value="Psm_Assembly_Chaperone"/>
</dbReference>
<reference evidence="9" key="1">
    <citation type="journal article" date="2020" name="J Insects Food Feed">
        <title>The yellow mealworm (Tenebrio molitor) genome: a resource for the emerging insects as food and feed industry.</title>
        <authorList>
            <person name="Eriksson T."/>
            <person name="Andere A."/>
            <person name="Kelstrup H."/>
            <person name="Emery V."/>
            <person name="Picard C."/>
        </authorList>
    </citation>
    <scope>NUCLEOTIDE SEQUENCE</scope>
    <source>
        <strain evidence="9">Stoneville</strain>
        <tissue evidence="9">Whole head</tissue>
    </source>
</reference>
<comment type="similarity">
    <text evidence="2 8">Belongs to the GPN-loop GTPase family.</text>
</comment>
<evidence type="ECO:0000256" key="4">
    <source>
        <dbReference type="ARBA" id="ARBA00022741"/>
    </source>
</evidence>
<reference evidence="9" key="2">
    <citation type="submission" date="2021-08" db="EMBL/GenBank/DDBJ databases">
        <authorList>
            <person name="Eriksson T."/>
        </authorList>
    </citation>
    <scope>NUCLEOTIDE SEQUENCE</scope>
    <source>
        <strain evidence="9">Stoneville</strain>
        <tissue evidence="9">Whole head</tissue>
    </source>
</reference>
<dbReference type="PANTHER" id="PTHR21231:SF3">
    <property type="entry name" value="GPN-LOOP GTPASE 2"/>
    <property type="match status" value="1"/>
</dbReference>
<organism evidence="9 10">
    <name type="scientific">Tenebrio molitor</name>
    <name type="common">Yellow mealworm beetle</name>
    <dbReference type="NCBI Taxonomy" id="7067"/>
    <lineage>
        <taxon>Eukaryota</taxon>
        <taxon>Metazoa</taxon>
        <taxon>Ecdysozoa</taxon>
        <taxon>Arthropoda</taxon>
        <taxon>Hexapoda</taxon>
        <taxon>Insecta</taxon>
        <taxon>Pterygota</taxon>
        <taxon>Neoptera</taxon>
        <taxon>Endopterygota</taxon>
        <taxon>Coleoptera</taxon>
        <taxon>Polyphaga</taxon>
        <taxon>Cucujiformia</taxon>
        <taxon>Tenebrionidae</taxon>
        <taxon>Tenebrio</taxon>
    </lineage>
</organism>
<dbReference type="GO" id="GO:0003924">
    <property type="term" value="F:GTPase activity"/>
    <property type="evidence" value="ECO:0007669"/>
    <property type="project" value="TreeGrafter"/>
</dbReference>
<keyword evidence="10" id="KW-1185">Reference proteome</keyword>
<comment type="function">
    <text evidence="1 8">Small GTPase required for proper localization of RNA polymerase II and III (RNAPII and RNAPIII). May act at an RNAP assembly step prior to nuclear import.</text>
</comment>
<dbReference type="FunFam" id="3.40.50.300:FF:000338">
    <property type="entry name" value="GPN-loop GTPase 2"/>
    <property type="match status" value="1"/>
</dbReference>
<dbReference type="EMBL" id="JABDTM020021923">
    <property type="protein sequence ID" value="KAH0816180.1"/>
    <property type="molecule type" value="Genomic_DNA"/>
</dbReference>
<name>A0A8J6HKA7_TENMO</name>
<comment type="subunit">
    <text evidence="7">Heterodimers with GPN1 or GPN3. Binds to RNA polymerase II (RNAPII).</text>
</comment>
<evidence type="ECO:0000313" key="9">
    <source>
        <dbReference type="EMBL" id="KAH0816180.1"/>
    </source>
</evidence>
<evidence type="ECO:0000256" key="7">
    <source>
        <dbReference type="ARBA" id="ARBA00046611"/>
    </source>
</evidence>
<dbReference type="InterPro" id="IPR018788">
    <property type="entry name" value="Proteasome_assmbl_chp_3"/>
</dbReference>
<dbReference type="CDD" id="cd17871">
    <property type="entry name" value="GPN2"/>
    <property type="match status" value="1"/>
</dbReference>
<dbReference type="Gene3D" id="3.30.230.90">
    <property type="match status" value="1"/>
</dbReference>
<comment type="caution">
    <text evidence="9">The sequence shown here is derived from an EMBL/GenBank/DDBJ whole genome shotgun (WGS) entry which is preliminary data.</text>
</comment>
<dbReference type="InterPro" id="IPR030231">
    <property type="entry name" value="Gpn2"/>
</dbReference>
<dbReference type="Proteomes" id="UP000719412">
    <property type="component" value="Unassembled WGS sequence"/>
</dbReference>
<evidence type="ECO:0000256" key="6">
    <source>
        <dbReference type="ARBA" id="ARBA00023134"/>
    </source>
</evidence>
<keyword evidence="5 8" id="KW-0378">Hydrolase</keyword>
<dbReference type="Gene3D" id="3.40.50.300">
    <property type="entry name" value="P-loop containing nucleotide triphosphate hydrolases"/>
    <property type="match status" value="1"/>
</dbReference>
<dbReference type="GO" id="GO:0005525">
    <property type="term" value="F:GTP binding"/>
    <property type="evidence" value="ECO:0007669"/>
    <property type="project" value="UniProtKB-KW"/>
</dbReference>
<protein>
    <recommendedName>
        <fullName evidence="3 8">GPN-loop GTPase 2</fullName>
    </recommendedName>
</protein>
<evidence type="ECO:0000256" key="1">
    <source>
        <dbReference type="ARBA" id="ARBA00003181"/>
    </source>
</evidence>
<dbReference type="SUPFAM" id="SSF52540">
    <property type="entry name" value="P-loop containing nucleoside triphosphate hydrolases"/>
    <property type="match status" value="1"/>
</dbReference>
<evidence type="ECO:0000256" key="8">
    <source>
        <dbReference type="RuleBase" id="RU365059"/>
    </source>
</evidence>
<proteinExistence type="inferred from homology"/>
<sequence length="416" mass="46897">MDVSSLISTLSINDTCSNISNFAANVNGHRTEFVIGTFTNQNLIIATQFEKLYSLYSVSVDHTENGICTVEPIYSVHQLFGKDNIYGEAAARFITKELNIRKQLLIFLSLKDYSRNTVKSIAEAIKNYSSDKDVIIGPPGSGKTTYCGKVYDFYKDKLNRKVEVVNLDPANENMNYNPAIDVMKLVTVEDVMDSLNLGPNGALMYCMEYLEENFDWLLSQLVQIKNSYLIFDMPGQVELYTHHNSIKNIFGKLEKIGYHLCAVHMVDSHYCSDPAKFISTLLLSLSTMMQIGLPHVNVLSKADLLKKNSDKLDFNIDFYTDVLNLDYLLDLLDDGPLTKKYKKLNAALIELIQDYSLVCFILLDVKSEKSLLNLKSAVDKANGYIYGSGEERSIQALLSCAVGSRTESERYDTDFF</sequence>
<dbReference type="Pfam" id="PF03029">
    <property type="entry name" value="ATP_bind_1"/>
    <property type="match status" value="1"/>
</dbReference>
<dbReference type="InterPro" id="IPR027417">
    <property type="entry name" value="P-loop_NTPase"/>
</dbReference>
<dbReference type="AlphaFoldDB" id="A0A8J6HKA7"/>
<dbReference type="InterPro" id="IPR004130">
    <property type="entry name" value="Gpn"/>
</dbReference>
<dbReference type="GO" id="GO:0005737">
    <property type="term" value="C:cytoplasm"/>
    <property type="evidence" value="ECO:0007669"/>
    <property type="project" value="TreeGrafter"/>
</dbReference>
<keyword evidence="6 8" id="KW-0342">GTP-binding</keyword>
<keyword evidence="4 8" id="KW-0547">Nucleotide-binding</keyword>
<evidence type="ECO:0000256" key="5">
    <source>
        <dbReference type="ARBA" id="ARBA00022801"/>
    </source>
</evidence>
<accession>A0A8J6HKA7</accession>